<dbReference type="HOGENOM" id="CLU_027592_0_0_1"/>
<reference evidence="11 12" key="1">
    <citation type="submission" date="2014-06" db="EMBL/GenBank/DDBJ databases">
        <authorList>
            <consortium name="DOE Joint Genome Institute"/>
            <person name="Kuo A."/>
            <person name="Kohler A."/>
            <person name="Nagy L.G."/>
            <person name="Floudas D."/>
            <person name="Copeland A."/>
            <person name="Barry K.W."/>
            <person name="Cichocki N."/>
            <person name="Veneault-Fourrey C."/>
            <person name="LaButti K."/>
            <person name="Lindquist E.A."/>
            <person name="Lipzen A."/>
            <person name="Lundell T."/>
            <person name="Morin E."/>
            <person name="Murat C."/>
            <person name="Sun H."/>
            <person name="Tunlid A."/>
            <person name="Henrissat B."/>
            <person name="Grigoriev I.V."/>
            <person name="Hibbett D.S."/>
            <person name="Martin F."/>
            <person name="Nordberg H.P."/>
            <person name="Cantor M.N."/>
            <person name="Hua S.X."/>
        </authorList>
    </citation>
    <scope>NUCLEOTIDE SEQUENCE [LARGE SCALE GENOMIC DNA]</scope>
    <source>
        <strain evidence="11 12">ATCC 200175</strain>
    </source>
</reference>
<keyword evidence="3" id="KW-0589">Pheromone response</keyword>
<dbReference type="CDD" id="cd14966">
    <property type="entry name" value="7tmD_STE3"/>
    <property type="match status" value="1"/>
</dbReference>
<name>A0A0C9TBB8_PAXIN</name>
<dbReference type="PANTHER" id="PTHR28097:SF1">
    <property type="entry name" value="PHEROMONE A FACTOR RECEPTOR"/>
    <property type="match status" value="1"/>
</dbReference>
<feature type="transmembrane region" description="Helical" evidence="10">
    <location>
        <begin position="150"/>
        <end position="181"/>
    </location>
</feature>
<evidence type="ECO:0000256" key="10">
    <source>
        <dbReference type="SAM" id="Phobius"/>
    </source>
</evidence>
<dbReference type="GO" id="GO:0004933">
    <property type="term" value="F:mating-type a-factor pheromone receptor activity"/>
    <property type="evidence" value="ECO:0007669"/>
    <property type="project" value="InterPro"/>
</dbReference>
<feature type="transmembrane region" description="Helical" evidence="10">
    <location>
        <begin position="110"/>
        <end position="130"/>
    </location>
</feature>
<comment type="subcellular location">
    <subcellularLocation>
        <location evidence="1">Membrane</location>
        <topology evidence="1">Multi-pass membrane protein</topology>
    </subcellularLocation>
</comment>
<sequence>MFVELPVVTFICAVLVLIPVPWHWRAGNVPTLSMSAWLFVSNIVYGINAIVWGDTVLNVAPVYCDIATKLQIGSTIGLPAAMFSLCMHLERISSVRQVRTSLSDKRRRQLVDLVLCFGVPVIYMAVHYVVQGHRFDIVEGFGCRPTIYESIASIFLMWIPPVLFSIGGCILAAIAFAHFWQRRATFAKHLQHSNSTLTTSRYFRLMTMAIVEMIFGILVISIDMWFSLRGGLRPWISWQNVHSNFSEIAYFPLVLLPETTLSWVFAIWIEIPVASVIFFGFFAFGQEAMKEYFSTFTWIRRKVLRIPDQPSGNNLKSISDSIR</sequence>
<keyword evidence="6" id="KW-0297">G-protein coupled receptor</keyword>
<evidence type="ECO:0000256" key="9">
    <source>
        <dbReference type="ARBA" id="ARBA00023224"/>
    </source>
</evidence>
<feature type="transmembrane region" description="Helical" evidence="10">
    <location>
        <begin position="72"/>
        <end position="89"/>
    </location>
</feature>
<accession>A0A0C9TBB8</accession>
<dbReference type="Pfam" id="PF02076">
    <property type="entry name" value="STE3"/>
    <property type="match status" value="1"/>
</dbReference>
<evidence type="ECO:0000256" key="1">
    <source>
        <dbReference type="ARBA" id="ARBA00004141"/>
    </source>
</evidence>
<evidence type="ECO:0000256" key="2">
    <source>
        <dbReference type="ARBA" id="ARBA00011085"/>
    </source>
</evidence>
<keyword evidence="4 10" id="KW-0812">Transmembrane</keyword>
<dbReference type="PANTHER" id="PTHR28097">
    <property type="entry name" value="PHEROMONE A FACTOR RECEPTOR"/>
    <property type="match status" value="1"/>
</dbReference>
<feature type="transmembrane region" description="Helical" evidence="10">
    <location>
        <begin position="36"/>
        <end position="52"/>
    </location>
</feature>
<feature type="transmembrane region" description="Helical" evidence="10">
    <location>
        <begin position="6"/>
        <end position="24"/>
    </location>
</feature>
<dbReference type="Proteomes" id="UP000053647">
    <property type="component" value="Unassembled WGS sequence"/>
</dbReference>
<keyword evidence="7 10" id="KW-0472">Membrane</keyword>
<gene>
    <name evidence="11" type="ORF">PAXINDRAFT_88955</name>
</gene>
<dbReference type="GO" id="GO:0005886">
    <property type="term" value="C:plasma membrane"/>
    <property type="evidence" value="ECO:0007669"/>
    <property type="project" value="TreeGrafter"/>
</dbReference>
<protein>
    <submittedName>
        <fullName evidence="11">Unplaced genomic scaffold PAXINscaffold_319, whole genome shotgun sequence</fullName>
    </submittedName>
</protein>
<organism evidence="11 12">
    <name type="scientific">Paxillus involutus ATCC 200175</name>
    <dbReference type="NCBI Taxonomy" id="664439"/>
    <lineage>
        <taxon>Eukaryota</taxon>
        <taxon>Fungi</taxon>
        <taxon>Dikarya</taxon>
        <taxon>Basidiomycota</taxon>
        <taxon>Agaricomycotina</taxon>
        <taxon>Agaricomycetes</taxon>
        <taxon>Agaricomycetidae</taxon>
        <taxon>Boletales</taxon>
        <taxon>Paxilineae</taxon>
        <taxon>Paxillaceae</taxon>
        <taxon>Paxillus</taxon>
    </lineage>
</organism>
<feature type="transmembrane region" description="Helical" evidence="10">
    <location>
        <begin position="202"/>
        <end position="226"/>
    </location>
</feature>
<dbReference type="EMBL" id="KN819641">
    <property type="protein sequence ID" value="KIJ08353.1"/>
    <property type="molecule type" value="Genomic_DNA"/>
</dbReference>
<dbReference type="InterPro" id="IPR001499">
    <property type="entry name" value="GPCR_STE3"/>
</dbReference>
<dbReference type="InterPro" id="IPR001546">
    <property type="entry name" value="GPCR_Pheromne_A_rcpt"/>
</dbReference>
<evidence type="ECO:0000256" key="7">
    <source>
        <dbReference type="ARBA" id="ARBA00023136"/>
    </source>
</evidence>
<keyword evidence="8" id="KW-0675">Receptor</keyword>
<evidence type="ECO:0000256" key="8">
    <source>
        <dbReference type="ARBA" id="ARBA00023170"/>
    </source>
</evidence>
<evidence type="ECO:0000313" key="11">
    <source>
        <dbReference type="EMBL" id="KIJ08353.1"/>
    </source>
</evidence>
<dbReference type="OrthoDB" id="2874149at2759"/>
<dbReference type="GO" id="GO:0000750">
    <property type="term" value="P:pheromone-dependent signal transduction involved in conjugation with cellular fusion"/>
    <property type="evidence" value="ECO:0007669"/>
    <property type="project" value="TreeGrafter"/>
</dbReference>
<evidence type="ECO:0000256" key="4">
    <source>
        <dbReference type="ARBA" id="ARBA00022692"/>
    </source>
</evidence>
<evidence type="ECO:0000256" key="6">
    <source>
        <dbReference type="ARBA" id="ARBA00023040"/>
    </source>
</evidence>
<keyword evidence="5 10" id="KW-1133">Transmembrane helix</keyword>
<dbReference type="AlphaFoldDB" id="A0A0C9TBB8"/>
<comment type="similarity">
    <text evidence="2">Belongs to the G-protein coupled receptor 4 family.</text>
</comment>
<keyword evidence="12" id="KW-1185">Reference proteome</keyword>
<reference evidence="12" key="2">
    <citation type="submission" date="2015-01" db="EMBL/GenBank/DDBJ databases">
        <title>Evolutionary Origins and Diversification of the Mycorrhizal Mutualists.</title>
        <authorList>
            <consortium name="DOE Joint Genome Institute"/>
            <consortium name="Mycorrhizal Genomics Consortium"/>
            <person name="Kohler A."/>
            <person name="Kuo A."/>
            <person name="Nagy L.G."/>
            <person name="Floudas D."/>
            <person name="Copeland A."/>
            <person name="Barry K.W."/>
            <person name="Cichocki N."/>
            <person name="Veneault-Fourrey C."/>
            <person name="LaButti K."/>
            <person name="Lindquist E.A."/>
            <person name="Lipzen A."/>
            <person name="Lundell T."/>
            <person name="Morin E."/>
            <person name="Murat C."/>
            <person name="Riley R."/>
            <person name="Ohm R."/>
            <person name="Sun H."/>
            <person name="Tunlid A."/>
            <person name="Henrissat B."/>
            <person name="Grigoriev I.V."/>
            <person name="Hibbett D.S."/>
            <person name="Martin F."/>
        </authorList>
    </citation>
    <scope>NUCLEOTIDE SEQUENCE [LARGE SCALE GENOMIC DNA]</scope>
    <source>
        <strain evidence="12">ATCC 200175</strain>
    </source>
</reference>
<dbReference type="PRINTS" id="PR00900">
    <property type="entry name" value="PHEROMONEAR"/>
</dbReference>
<proteinExistence type="inferred from homology"/>
<evidence type="ECO:0000256" key="3">
    <source>
        <dbReference type="ARBA" id="ARBA00022507"/>
    </source>
</evidence>
<feature type="transmembrane region" description="Helical" evidence="10">
    <location>
        <begin position="261"/>
        <end position="284"/>
    </location>
</feature>
<evidence type="ECO:0000313" key="12">
    <source>
        <dbReference type="Proteomes" id="UP000053647"/>
    </source>
</evidence>
<dbReference type="PRINTS" id="PR00899">
    <property type="entry name" value="GPCRSTE3"/>
</dbReference>
<evidence type="ECO:0000256" key="5">
    <source>
        <dbReference type="ARBA" id="ARBA00022989"/>
    </source>
</evidence>
<keyword evidence="9" id="KW-0807">Transducer</keyword>